<dbReference type="InterPro" id="IPR051162">
    <property type="entry name" value="T4SS_component"/>
</dbReference>
<dbReference type="PANTHER" id="PTHR30121:SF12">
    <property type="entry name" value="TYPE IV SECRETION SYSTEM PROTEIN CAGE"/>
    <property type="match status" value="1"/>
</dbReference>
<protein>
    <submittedName>
        <fullName evidence="2">Type IV secretion system protein VirB4</fullName>
    </submittedName>
</protein>
<dbReference type="KEGG" id="mcys:MCB1EB_1348"/>
<dbReference type="PANTHER" id="PTHR30121">
    <property type="entry name" value="UNCHARACTERIZED PROTEIN YJGR-RELATED"/>
    <property type="match status" value="1"/>
</dbReference>
<dbReference type="RefSeq" id="WP_045361836.1">
    <property type="nucleotide sequence ID" value="NZ_AP018150.1"/>
</dbReference>
<accession>A0A2Z6EVM8</accession>
<keyword evidence="3" id="KW-1185">Reference proteome</keyword>
<dbReference type="Proteomes" id="UP000282597">
    <property type="component" value="Chromosome"/>
</dbReference>
<evidence type="ECO:0000313" key="2">
    <source>
        <dbReference type="EMBL" id="BBE09509.1"/>
    </source>
</evidence>
<sequence length="876" mass="97828">MLKLKPPKTSALEQDSPGQRRSSDTRTCSELVPWLFACNPATVVCKDSSLLAAFEYSGPDTDSITAGEMLKLIEDLTQTLISLSRQPLTLWWTVQRRRISGYDTLPLPDLYAQIVDDERRQAFAQSGSHLNRHYLTIIRPPEAGLDRFSGRLSHALSHDGLPLYKSLLQALRGTFSDQYAFAYTAAELHHQIEEFEALLGHLLAGLPNLKCSRLSGAQLSAFLHATCSPCAENQTSVDLSDHPFLDLALPDTEIIPGHDFLSFESNGRKRYAVALSIPVARENWPDQVAPTTLDDLLKIQGELTISQVYRLASQARAERFINSMRKYHDNRQLDVRGLLSAALKKGNSDQVRHNLARAQAASETDALHGEVSMGQQAYGWYNLSILAWSPVFEAGGPDSIQSASAEHTAYAQASATCKAAEAILRTAHFTPVREKLHALSAFSVTIPGMWRECARWAFIDAQVLARLAPLRTVAQGERYNLHLSREMGIACPALATFPTEYGTPFHFTGYFDDVGHVLLCGDSGSGKTSFLNLSWTLFRKYSGATIYLFDKDYSSRIPVLMQGGTYLDIAPERGESAACFNPIALLAHERHLEWLKDWILFLGSLRGYQPGAQDDMQLLNVLRATRNIDRALWRLCAIYSQLPDGPFKRQLASWVGDGAYAHYFDNLEDSFTATNLIGIEVGKIIHHPLVAPPLLDLCFYRLDDTLTMNRLNGAIAPTFIGLPEVWHLLDNPRFAKKIVDWISTLRKKLGSVWMDTQSPESYLHSPVYPSLRDNVPTCIFLPPSGSFNPSQRAALETGLGLHAGQIQGIEKGTRKRDYFITQKNGFARRISLALDLRTLAILRSELSAQAIFERHYRSGHPAWRARYFAEMTHATR</sequence>
<dbReference type="InterPro" id="IPR027417">
    <property type="entry name" value="P-loop_NTPase"/>
</dbReference>
<reference evidence="2 3" key="1">
    <citation type="journal article" date="2018" name="Microbes Environ.">
        <title>Comparative Genomic Insights into Endofungal Lifestyles of Two Bacterial Endosymbionts, Mycoavidus cysteinexigens and Burkholderia rhizoxinica.</title>
        <authorList>
            <person name="Sharmin D."/>
            <person name="Guo Y."/>
            <person name="Nishizawa T."/>
            <person name="Ohshima S."/>
            <person name="Sato Y."/>
            <person name="Takashima Y."/>
            <person name="Narisawa K."/>
            <person name="Ohta H."/>
        </authorList>
    </citation>
    <scope>NUCLEOTIDE SEQUENCE [LARGE SCALE GENOMIC DNA]</scope>
    <source>
        <strain evidence="2 3">B1-EB</strain>
    </source>
</reference>
<evidence type="ECO:0000313" key="3">
    <source>
        <dbReference type="Proteomes" id="UP000282597"/>
    </source>
</evidence>
<organism evidence="2 3">
    <name type="scientific">Mycoavidus cysteinexigens</name>
    <dbReference type="NCBI Taxonomy" id="1553431"/>
    <lineage>
        <taxon>Bacteria</taxon>
        <taxon>Pseudomonadati</taxon>
        <taxon>Pseudomonadota</taxon>
        <taxon>Betaproteobacteria</taxon>
        <taxon>Burkholderiales</taxon>
        <taxon>Burkholderiaceae</taxon>
        <taxon>Mycoavidus</taxon>
    </lineage>
</organism>
<gene>
    <name evidence="2" type="ORF">MCB1EB_1348</name>
</gene>
<dbReference type="Gene3D" id="3.40.50.300">
    <property type="entry name" value="P-loop containing nucleotide triphosphate hydrolases"/>
    <property type="match status" value="1"/>
</dbReference>
<name>A0A2Z6EVM8_9BURK</name>
<proteinExistence type="predicted"/>
<dbReference type="SUPFAM" id="SSF52540">
    <property type="entry name" value="P-loop containing nucleoside triphosphate hydrolases"/>
    <property type="match status" value="1"/>
</dbReference>
<feature type="region of interest" description="Disordered" evidence="1">
    <location>
        <begin position="1"/>
        <end position="24"/>
    </location>
</feature>
<dbReference type="EMBL" id="AP018150">
    <property type="protein sequence ID" value="BBE09509.1"/>
    <property type="molecule type" value="Genomic_DNA"/>
</dbReference>
<evidence type="ECO:0000256" key="1">
    <source>
        <dbReference type="SAM" id="MobiDB-lite"/>
    </source>
</evidence>
<feature type="compositionally biased region" description="Polar residues" evidence="1">
    <location>
        <begin position="11"/>
        <end position="24"/>
    </location>
</feature>
<dbReference type="AlphaFoldDB" id="A0A2Z6EVM8"/>